<proteinExistence type="predicted"/>
<reference evidence="1 2" key="1">
    <citation type="submission" date="2019-12" db="EMBL/GenBank/DDBJ databases">
        <title>A sheep strain of Anaplasma phagocytophilum contains multiple genomes.</title>
        <authorList>
            <person name="Barbet A.F."/>
            <person name="Crosby F.L."/>
            <person name="Eskeland S."/>
            <person name="Stuen S."/>
            <person name="Granquist E.G."/>
            <person name="Munderloh U.G."/>
        </authorList>
    </citation>
    <scope>NUCLEOTIDE SEQUENCE [LARGE SCALE GENOMIC DNA]</scope>
    <source>
        <strain evidence="1 2">Norway Variant 1</strain>
    </source>
</reference>
<gene>
    <name evidence="1" type="ORF">O998_05015</name>
</gene>
<organism evidence="1 2">
    <name type="scientific">Anaplasma phagocytophilum str. Norway variant1</name>
    <dbReference type="NCBI Taxonomy" id="1392506"/>
    <lineage>
        <taxon>Bacteria</taxon>
        <taxon>Pseudomonadati</taxon>
        <taxon>Pseudomonadota</taxon>
        <taxon>Alphaproteobacteria</taxon>
        <taxon>Rickettsiales</taxon>
        <taxon>Anaplasmataceae</taxon>
        <taxon>Anaplasma</taxon>
        <taxon>phagocytophilum group</taxon>
    </lineage>
</organism>
<dbReference type="EMBL" id="CP046639">
    <property type="protein sequence ID" value="QLL67064.1"/>
    <property type="molecule type" value="Genomic_DNA"/>
</dbReference>
<dbReference type="AlphaFoldDB" id="A0A7H9DZQ5"/>
<protein>
    <submittedName>
        <fullName evidence="1">Uncharacterized protein</fullName>
    </submittedName>
</protein>
<evidence type="ECO:0000313" key="1">
    <source>
        <dbReference type="EMBL" id="QLL67064.1"/>
    </source>
</evidence>
<evidence type="ECO:0000313" key="2">
    <source>
        <dbReference type="Proteomes" id="UP000510938"/>
    </source>
</evidence>
<name>A0A7H9DZQ5_ANAPH</name>
<sequence length="55" mass="6486">MMLLLDRLTNLPLLLPRLLVKTSFSLLRLLELLAPLLMARFVLEIMLREETPVRR</sequence>
<accession>A0A7H9DZQ5</accession>
<dbReference type="Proteomes" id="UP000510938">
    <property type="component" value="Chromosome"/>
</dbReference>